<evidence type="ECO:0000313" key="13">
    <source>
        <dbReference type="EMBL" id="SDT42363.1"/>
    </source>
</evidence>
<feature type="domain" description="CHAT" evidence="12">
    <location>
        <begin position="618"/>
        <end position="941"/>
    </location>
</feature>
<evidence type="ECO:0000256" key="7">
    <source>
        <dbReference type="ARBA" id="ARBA00023054"/>
    </source>
</evidence>
<dbReference type="RefSeq" id="WP_197684988.1">
    <property type="nucleotide sequence ID" value="NZ_LT629750.1"/>
</dbReference>
<dbReference type="PANTHER" id="PTHR45783">
    <property type="entry name" value="KINESIN LIGHT CHAIN"/>
    <property type="match status" value="1"/>
</dbReference>
<accession>A0A1H2A904</accession>
<feature type="chain" id="PRO_5009268581" evidence="11">
    <location>
        <begin position="25"/>
        <end position="954"/>
    </location>
</feature>
<keyword evidence="8" id="KW-0505">Motor protein</keyword>
<keyword evidence="3" id="KW-0963">Cytoplasm</keyword>
<evidence type="ECO:0000256" key="9">
    <source>
        <dbReference type="ARBA" id="ARBA00023212"/>
    </source>
</evidence>
<evidence type="ECO:0000256" key="11">
    <source>
        <dbReference type="SAM" id="SignalP"/>
    </source>
</evidence>
<keyword evidence="6 10" id="KW-0802">TPR repeat</keyword>
<evidence type="ECO:0000256" key="1">
    <source>
        <dbReference type="ARBA" id="ARBA00004245"/>
    </source>
</evidence>
<gene>
    <name evidence="13" type="ORF">SAMN05444158_5975</name>
</gene>
<feature type="repeat" description="TPR" evidence="10">
    <location>
        <begin position="283"/>
        <end position="316"/>
    </location>
</feature>
<dbReference type="PROSITE" id="PS50005">
    <property type="entry name" value="TPR"/>
    <property type="match status" value="6"/>
</dbReference>
<feature type="repeat" description="TPR" evidence="10">
    <location>
        <begin position="325"/>
        <end position="358"/>
    </location>
</feature>
<dbReference type="Pfam" id="PF13424">
    <property type="entry name" value="TPR_12"/>
    <property type="match status" value="4"/>
</dbReference>
<dbReference type="InterPro" id="IPR002151">
    <property type="entry name" value="Kinesin_light"/>
</dbReference>
<evidence type="ECO:0000259" key="12">
    <source>
        <dbReference type="Pfam" id="PF12770"/>
    </source>
</evidence>
<evidence type="ECO:0000256" key="6">
    <source>
        <dbReference type="ARBA" id="ARBA00022803"/>
    </source>
</evidence>
<dbReference type="Gene3D" id="1.25.40.10">
    <property type="entry name" value="Tetratricopeptide repeat domain"/>
    <property type="match status" value="2"/>
</dbReference>
<feature type="repeat" description="TPR" evidence="10">
    <location>
        <begin position="157"/>
        <end position="190"/>
    </location>
</feature>
<feature type="repeat" description="TPR" evidence="10">
    <location>
        <begin position="241"/>
        <end position="274"/>
    </location>
</feature>
<comment type="subcellular location">
    <subcellularLocation>
        <location evidence="1">Cytoplasm</location>
        <location evidence="1">Cytoskeleton</location>
    </subcellularLocation>
</comment>
<evidence type="ECO:0000256" key="2">
    <source>
        <dbReference type="ARBA" id="ARBA00009622"/>
    </source>
</evidence>
<organism evidence="13 14">
    <name type="scientific">Bradyrhizobium canariense</name>
    <dbReference type="NCBI Taxonomy" id="255045"/>
    <lineage>
        <taxon>Bacteria</taxon>
        <taxon>Pseudomonadati</taxon>
        <taxon>Pseudomonadota</taxon>
        <taxon>Alphaproteobacteria</taxon>
        <taxon>Hyphomicrobiales</taxon>
        <taxon>Nitrobacteraceae</taxon>
        <taxon>Bradyrhizobium</taxon>
    </lineage>
</organism>
<dbReference type="AlphaFoldDB" id="A0A1H2A904"/>
<name>A0A1H2A904_9BRAD</name>
<keyword evidence="14" id="KW-1185">Reference proteome</keyword>
<evidence type="ECO:0000256" key="8">
    <source>
        <dbReference type="ARBA" id="ARBA00023175"/>
    </source>
</evidence>
<dbReference type="PANTHER" id="PTHR45783:SF3">
    <property type="entry name" value="KINESIN LIGHT CHAIN"/>
    <property type="match status" value="1"/>
</dbReference>
<dbReference type="InterPro" id="IPR011990">
    <property type="entry name" value="TPR-like_helical_dom_sf"/>
</dbReference>
<dbReference type="GO" id="GO:0007018">
    <property type="term" value="P:microtubule-based movement"/>
    <property type="evidence" value="ECO:0007669"/>
    <property type="project" value="TreeGrafter"/>
</dbReference>
<dbReference type="InterPro" id="IPR019734">
    <property type="entry name" value="TPR_rpt"/>
</dbReference>
<dbReference type="Proteomes" id="UP000243904">
    <property type="component" value="Chromosome I"/>
</dbReference>
<protein>
    <submittedName>
        <fullName evidence="13">CHAT domain-containing protein</fullName>
    </submittedName>
</protein>
<dbReference type="GO" id="GO:0005737">
    <property type="term" value="C:cytoplasm"/>
    <property type="evidence" value="ECO:0007669"/>
    <property type="project" value="TreeGrafter"/>
</dbReference>
<dbReference type="SMART" id="SM00028">
    <property type="entry name" value="TPR"/>
    <property type="match status" value="9"/>
</dbReference>
<evidence type="ECO:0000256" key="5">
    <source>
        <dbReference type="ARBA" id="ARBA00022737"/>
    </source>
</evidence>
<dbReference type="PRINTS" id="PR00381">
    <property type="entry name" value="KINESINLIGHT"/>
</dbReference>
<comment type="similarity">
    <text evidence="2">Belongs to the kinesin light chain family.</text>
</comment>
<keyword evidence="5" id="KW-0677">Repeat</keyword>
<dbReference type="GO" id="GO:0005874">
    <property type="term" value="C:microtubule"/>
    <property type="evidence" value="ECO:0007669"/>
    <property type="project" value="UniProtKB-KW"/>
</dbReference>
<evidence type="ECO:0000256" key="3">
    <source>
        <dbReference type="ARBA" id="ARBA00022490"/>
    </source>
</evidence>
<dbReference type="GO" id="GO:0019894">
    <property type="term" value="F:kinesin binding"/>
    <property type="evidence" value="ECO:0007669"/>
    <property type="project" value="TreeGrafter"/>
</dbReference>
<keyword evidence="11" id="KW-0732">Signal</keyword>
<dbReference type="SUPFAM" id="SSF48452">
    <property type="entry name" value="TPR-like"/>
    <property type="match status" value="2"/>
</dbReference>
<keyword evidence="9" id="KW-0206">Cytoskeleton</keyword>
<evidence type="ECO:0000313" key="14">
    <source>
        <dbReference type="Proteomes" id="UP000243904"/>
    </source>
</evidence>
<reference evidence="14" key="1">
    <citation type="submission" date="2016-10" db="EMBL/GenBank/DDBJ databases">
        <authorList>
            <person name="Varghese N."/>
            <person name="Submissions S."/>
        </authorList>
    </citation>
    <scope>NUCLEOTIDE SEQUENCE [LARGE SCALE GENOMIC DNA]</scope>
    <source>
        <strain evidence="14">GAS369</strain>
    </source>
</reference>
<keyword evidence="4" id="KW-0493">Microtubule</keyword>
<feature type="repeat" description="TPR" evidence="10">
    <location>
        <begin position="115"/>
        <end position="148"/>
    </location>
</feature>
<dbReference type="GO" id="GO:0005871">
    <property type="term" value="C:kinesin complex"/>
    <property type="evidence" value="ECO:0007669"/>
    <property type="project" value="InterPro"/>
</dbReference>
<keyword evidence="7" id="KW-0175">Coiled coil</keyword>
<dbReference type="Pfam" id="PF12770">
    <property type="entry name" value="CHAT"/>
    <property type="match status" value="1"/>
</dbReference>
<dbReference type="EMBL" id="LT629750">
    <property type="protein sequence ID" value="SDT42363.1"/>
    <property type="molecule type" value="Genomic_DNA"/>
</dbReference>
<proteinExistence type="inferred from homology"/>
<feature type="repeat" description="TPR" evidence="10">
    <location>
        <begin position="199"/>
        <end position="232"/>
    </location>
</feature>
<feature type="signal peptide" evidence="11">
    <location>
        <begin position="1"/>
        <end position="24"/>
    </location>
</feature>
<evidence type="ECO:0000256" key="10">
    <source>
        <dbReference type="PROSITE-ProRule" id="PRU00339"/>
    </source>
</evidence>
<evidence type="ECO:0000256" key="4">
    <source>
        <dbReference type="ARBA" id="ARBA00022701"/>
    </source>
</evidence>
<dbReference type="InterPro" id="IPR024983">
    <property type="entry name" value="CHAT_dom"/>
</dbReference>
<sequence length="954" mass="103244">MKGLHWRIAVVFVLALWVLSTADAQQGDLAEAQRLNRQVLQYYATGRYQQAIPLAQRALSITEALDPESADTADSLNNLAELYQAIGAYVKAEPLCQRALEITEKRLGPEHPDTAVSLNNLAALYTAMGAYAKAEPLYQRALAITEKALGPEHIDTASMLNNLAELYRATGAYPRAEPLLERALAITEKALGPEDPDTALSLNNLAELYQANGAYARAEPLLKRALTIDEKAFGPEHSATANSLNNLAELYRATGAYPRAEPLYQRALAIREKALGPEHPDTARSLNNLALLYEATGAYAKAEPLYQRALEITEKTLGPEHPDTALSLNNLAALYSAMGAYAKAEPLYQRALAITEKALGPEHPDTASLLNNLAGLNEVVGAYANAEPLFERARGISEINTVRFLLSGDETRKRAYLQQRRGDAYFDASFSVMVADPRAKALGLTAVLQYKGRVLDAMADSVALLRRSVDPKDLALFDELAAVAQQLSTLTFRGPGNLSASAYRERLDTLAREQERLEGEISARSTAFRQAVAPITLERVRQRLPADAALVEWFRFHPFDPKMKDEKTQWGAPRYVAYVLRREGDPAAIDLGAAQDIDTLVSDFRVALSDPARTSYKEVGEKLFGKLINPLQSSLSGINRLLLSPDGALNLLPFAALIDEHGEYVAQHSELTYLTSGRDLLSLAAPVPARGSPVVMADPDYGQSTSGPPRDIGLYRSGDLDRSGLVFTPLAGTADEAKALQGLLKLDVQELLTGANATEEKLKGVHGPRILHVATHGFFLSDQQVAAGVLQPVSFGTETPPLPLGENPLLRSGLALAGANARRSGESDDGILTAAEAAQLDLRGTQLVVLSACETGLGQVEEGEGVYGLRRALVLAGAEAQLVSLWKVADSQTQGLMVDYYQRLLKGEGRAAALREAQKAMIANPATRHPYYWAAFVPIGDWTPLAAKRVGQPE</sequence>